<dbReference type="SUPFAM" id="SSF57362">
    <property type="entry name" value="BPTI-like"/>
    <property type="match status" value="1"/>
</dbReference>
<organism evidence="2 3">
    <name type="scientific">Schistosoma margrebowiei</name>
    <dbReference type="NCBI Taxonomy" id="48269"/>
    <lineage>
        <taxon>Eukaryota</taxon>
        <taxon>Metazoa</taxon>
        <taxon>Spiralia</taxon>
        <taxon>Lophotrochozoa</taxon>
        <taxon>Platyhelminthes</taxon>
        <taxon>Trematoda</taxon>
        <taxon>Digenea</taxon>
        <taxon>Strigeidida</taxon>
        <taxon>Schistosomatoidea</taxon>
        <taxon>Schistosomatidae</taxon>
        <taxon>Schistosoma</taxon>
    </lineage>
</organism>
<reference evidence="2 3" key="1">
    <citation type="submission" date="2018-11" db="EMBL/GenBank/DDBJ databases">
        <authorList>
            <consortium name="Pathogen Informatics"/>
        </authorList>
    </citation>
    <scope>NUCLEOTIDE SEQUENCE [LARGE SCALE GENOMIC DNA]</scope>
    <source>
        <strain evidence="2 3">Zambia</strain>
    </source>
</reference>
<dbReference type="PROSITE" id="PS50279">
    <property type="entry name" value="BPTI_KUNITZ_2"/>
    <property type="match status" value="1"/>
</dbReference>
<name>A0A183N0V6_9TREM</name>
<dbReference type="InterPro" id="IPR036880">
    <property type="entry name" value="Kunitz_BPTI_sf"/>
</dbReference>
<accession>A0A183N0V6</accession>
<dbReference type="AlphaFoldDB" id="A0A183N0V6"/>
<dbReference type="InterPro" id="IPR050098">
    <property type="entry name" value="TFPI/VKTCI-like"/>
</dbReference>
<dbReference type="EMBL" id="UZAI01018915">
    <property type="protein sequence ID" value="VDP41253.1"/>
    <property type="molecule type" value="Genomic_DNA"/>
</dbReference>
<dbReference type="InterPro" id="IPR002223">
    <property type="entry name" value="Kunitz_BPTI"/>
</dbReference>
<dbReference type="PANTHER" id="PTHR10083">
    <property type="entry name" value="KUNITZ-TYPE PROTEASE INHIBITOR-RELATED"/>
    <property type="match status" value="1"/>
</dbReference>
<evidence type="ECO:0000313" key="3">
    <source>
        <dbReference type="Proteomes" id="UP000277204"/>
    </source>
</evidence>
<sequence length="48" mass="5666">MREGHGSETIDRFYYNSSENKCLPFTFRGRGGNKNRFRTIDECQNVCM</sequence>
<protein>
    <submittedName>
        <fullName evidence="2">Uncharacterized protein</fullName>
    </submittedName>
</protein>
<dbReference type="Proteomes" id="UP000277204">
    <property type="component" value="Unassembled WGS sequence"/>
</dbReference>
<dbReference type="CDD" id="cd22593">
    <property type="entry name" value="Kunitz_conkunitzin"/>
    <property type="match status" value="1"/>
</dbReference>
<dbReference type="Pfam" id="PF00014">
    <property type="entry name" value="Kunitz_BPTI"/>
    <property type="match status" value="1"/>
</dbReference>
<dbReference type="STRING" id="48269.A0A183N0V6"/>
<keyword evidence="3" id="KW-1185">Reference proteome</keyword>
<dbReference type="Gene3D" id="4.10.410.10">
    <property type="entry name" value="Pancreatic trypsin inhibitor Kunitz domain"/>
    <property type="match status" value="1"/>
</dbReference>
<dbReference type="SMART" id="SM00131">
    <property type="entry name" value="KU"/>
    <property type="match status" value="1"/>
</dbReference>
<proteinExistence type="predicted"/>
<dbReference type="PANTHER" id="PTHR10083:SF374">
    <property type="entry name" value="BPTI_KUNITZ INHIBITOR DOMAIN-CONTAINING PROTEIN"/>
    <property type="match status" value="1"/>
</dbReference>
<evidence type="ECO:0000256" key="1">
    <source>
        <dbReference type="ARBA" id="ARBA00023157"/>
    </source>
</evidence>
<evidence type="ECO:0000313" key="2">
    <source>
        <dbReference type="EMBL" id="VDP41253.1"/>
    </source>
</evidence>
<dbReference type="GO" id="GO:0005615">
    <property type="term" value="C:extracellular space"/>
    <property type="evidence" value="ECO:0007669"/>
    <property type="project" value="TreeGrafter"/>
</dbReference>
<dbReference type="GO" id="GO:0004867">
    <property type="term" value="F:serine-type endopeptidase inhibitor activity"/>
    <property type="evidence" value="ECO:0007669"/>
    <property type="project" value="InterPro"/>
</dbReference>
<keyword evidence="1" id="KW-1015">Disulfide bond</keyword>
<gene>
    <name evidence="2" type="ORF">SMRZ_LOCUS21931</name>
</gene>